<keyword evidence="1" id="KW-1133">Transmembrane helix</keyword>
<keyword evidence="1" id="KW-0812">Transmembrane</keyword>
<reference evidence="2 3" key="1">
    <citation type="journal article" date="2016" name="Nat. Commun.">
        <title>Thousands of microbial genomes shed light on interconnected biogeochemical processes in an aquifer system.</title>
        <authorList>
            <person name="Anantharaman K."/>
            <person name="Brown C.T."/>
            <person name="Hug L.A."/>
            <person name="Sharon I."/>
            <person name="Castelle C.J."/>
            <person name="Probst A.J."/>
            <person name="Thomas B.C."/>
            <person name="Singh A."/>
            <person name="Wilkins M.J."/>
            <person name="Karaoz U."/>
            <person name="Brodie E.L."/>
            <person name="Williams K.H."/>
            <person name="Hubbard S.S."/>
            <person name="Banfield J.F."/>
        </authorList>
    </citation>
    <scope>NUCLEOTIDE SEQUENCE [LARGE SCALE GENOMIC DNA]</scope>
</reference>
<gene>
    <name evidence="2" type="ORF">A3A74_07795</name>
</gene>
<evidence type="ECO:0000313" key="3">
    <source>
        <dbReference type="Proteomes" id="UP000179270"/>
    </source>
</evidence>
<dbReference type="AlphaFoldDB" id="A0A1F7I8H1"/>
<dbReference type="Proteomes" id="UP000179270">
    <property type="component" value="Unassembled WGS sequence"/>
</dbReference>
<sequence length="188" mass="22336">MKKRINLLKANKRFVDREIIFLKIKNSLITLFFLLLLINITFYIFLLQQSQKIVLISNQKKELLDFFIQNKEADVKFAYFRNKEKQLNDILKEDVNFYPYYELLKGSLDNFAVGAKLHAVTIDKTKATNFTISFENYDNLISFLRFAESDDFLHNFNQLSLINFSKNDTQISKNDYRLNFKGLFINLN</sequence>
<comment type="caution">
    <text evidence="2">The sequence shown here is derived from an EMBL/GenBank/DDBJ whole genome shotgun (WGS) entry which is preliminary data.</text>
</comment>
<accession>A0A1F7I8H1</accession>
<evidence type="ECO:0000313" key="2">
    <source>
        <dbReference type="EMBL" id="OGK39660.1"/>
    </source>
</evidence>
<name>A0A1F7I8H1_9BACT</name>
<dbReference type="EMBL" id="MGAF01000046">
    <property type="protein sequence ID" value="OGK39660.1"/>
    <property type="molecule type" value="Genomic_DNA"/>
</dbReference>
<protein>
    <submittedName>
        <fullName evidence="2">Uncharacterized protein</fullName>
    </submittedName>
</protein>
<dbReference type="STRING" id="1802055.A3A74_07795"/>
<proteinExistence type="predicted"/>
<keyword evidence="1" id="KW-0472">Membrane</keyword>
<evidence type="ECO:0000256" key="1">
    <source>
        <dbReference type="SAM" id="Phobius"/>
    </source>
</evidence>
<organism evidence="2 3">
    <name type="scientific">Candidatus Roizmanbacteria bacterium RIFCSPLOWO2_01_FULL_35_13</name>
    <dbReference type="NCBI Taxonomy" id="1802055"/>
    <lineage>
        <taxon>Bacteria</taxon>
        <taxon>Candidatus Roizmaniibacteriota</taxon>
    </lineage>
</organism>
<feature type="transmembrane region" description="Helical" evidence="1">
    <location>
        <begin position="20"/>
        <end position="46"/>
    </location>
</feature>